<dbReference type="InterPro" id="IPR056189">
    <property type="entry name" value="NOMO_3rd"/>
</dbReference>
<comment type="subcellular location">
    <subcellularLocation>
        <location evidence="1">Endoplasmic reticulum membrane</location>
        <topology evidence="1">Single-pass type I membrane protein</topology>
    </subcellularLocation>
</comment>
<feature type="signal peptide" evidence="10">
    <location>
        <begin position="1"/>
        <end position="33"/>
    </location>
</feature>
<dbReference type="InterPro" id="IPR051417">
    <property type="entry name" value="SDr/BOS_complex"/>
</dbReference>
<feature type="domain" description="NOMO C-terminal transthyretin-like" evidence="15">
    <location>
        <begin position="1056"/>
        <end position="1149"/>
    </location>
</feature>
<evidence type="ECO:0000259" key="12">
    <source>
        <dbReference type="Pfam" id="PF22902"/>
    </source>
</evidence>
<keyword evidence="3 10" id="KW-0732">Signal</keyword>
<dbReference type="InterPro" id="IPR055073">
    <property type="entry name" value="NOMO1-like_9th"/>
</dbReference>
<dbReference type="GO" id="GO:0005789">
    <property type="term" value="C:endoplasmic reticulum membrane"/>
    <property type="evidence" value="ECO:0007669"/>
    <property type="project" value="UniProtKB-SubCell"/>
</dbReference>
<feature type="domain" description="NOMO second beta-sandwich" evidence="13">
    <location>
        <begin position="506"/>
        <end position="583"/>
    </location>
</feature>
<accession>A0A5E4A505</accession>
<keyword evidence="7" id="KW-0325">Glycoprotein</keyword>
<keyword evidence="4" id="KW-0256">Endoplasmic reticulum</keyword>
<feature type="region of interest" description="Disordered" evidence="9">
    <location>
        <begin position="718"/>
        <end position="741"/>
    </location>
</feature>
<keyword evidence="19" id="KW-1185">Reference proteome</keyword>
<keyword evidence="6" id="KW-0472">Membrane</keyword>
<evidence type="ECO:0000259" key="16">
    <source>
        <dbReference type="Pfam" id="PF23193"/>
    </source>
</evidence>
<feature type="domain" description="NOMO fifth transthyretin-like" evidence="17">
    <location>
        <begin position="411"/>
        <end position="500"/>
    </location>
</feature>
<evidence type="ECO:0000256" key="5">
    <source>
        <dbReference type="ARBA" id="ARBA00022989"/>
    </source>
</evidence>
<dbReference type="FunFam" id="2.60.40.1120:FF:000001">
    <property type="entry name" value="Nodal modulator 1"/>
    <property type="match status" value="1"/>
</dbReference>
<protein>
    <recommendedName>
        <fullName evidence="20">Prealbumin-like fold domain-containing protein</fullName>
    </recommendedName>
</protein>
<evidence type="ECO:0000313" key="18">
    <source>
        <dbReference type="EMBL" id="VTJ51996.1"/>
    </source>
</evidence>
<dbReference type="EMBL" id="CABDUW010000012">
    <property type="protein sequence ID" value="VTJ51996.1"/>
    <property type="molecule type" value="Genomic_DNA"/>
</dbReference>
<gene>
    <name evidence="18" type="ORF">MONAX_5E000052</name>
</gene>
<evidence type="ECO:0000256" key="6">
    <source>
        <dbReference type="ARBA" id="ARBA00023136"/>
    </source>
</evidence>
<comment type="function">
    <text evidence="8">Component of the multi-pass translocon (MPT) complex that mediates insertion of multi-pass membrane proteins into the lipid bilayer of membranes. The MPT complex takes over after the SEC61 complex: following membrane insertion of the first few transmembrane segments of proteins by the SEC61 complex, the MPT complex occludes the lateral gate of the SEC61 complex to promote insertion of subsequent transmembrane regions.</text>
</comment>
<dbReference type="GO" id="GO:0030246">
    <property type="term" value="F:carbohydrate binding"/>
    <property type="evidence" value="ECO:0007669"/>
    <property type="project" value="InterPro"/>
</dbReference>
<dbReference type="Pfam" id="PF23193">
    <property type="entry name" value="NOMO_3rd"/>
    <property type="match status" value="1"/>
</dbReference>
<feature type="domain" description="NOMO-like ninth beta-sandwich" evidence="12">
    <location>
        <begin position="801"/>
        <end position="875"/>
    </location>
</feature>
<dbReference type="Pfam" id="PF22898">
    <property type="entry name" value="NOMO1-like_1st"/>
    <property type="match status" value="1"/>
</dbReference>
<dbReference type="InterPro" id="IPR056191">
    <property type="entry name" value="NOMO_12th"/>
</dbReference>
<evidence type="ECO:0000256" key="9">
    <source>
        <dbReference type="SAM" id="MobiDB-lite"/>
    </source>
</evidence>
<dbReference type="Pfam" id="PF23141">
    <property type="entry name" value="Ig_NOMO"/>
    <property type="match status" value="1"/>
</dbReference>
<dbReference type="Proteomes" id="UP000335636">
    <property type="component" value="Unassembled WGS sequence"/>
</dbReference>
<dbReference type="Pfam" id="PF22902">
    <property type="entry name" value="NOMO1-like_9th"/>
    <property type="match status" value="1"/>
</dbReference>
<dbReference type="Pfam" id="PF22904">
    <property type="entry name" value="NOMO1-like_2nd"/>
    <property type="match status" value="2"/>
</dbReference>
<evidence type="ECO:0000259" key="15">
    <source>
        <dbReference type="Pfam" id="PF23192"/>
    </source>
</evidence>
<feature type="chain" id="PRO_5022774998" description="Prealbumin-like fold domain-containing protein" evidence="10">
    <location>
        <begin position="34"/>
        <end position="1645"/>
    </location>
</feature>
<dbReference type="Pfam" id="PF23194">
    <property type="entry name" value="NOMO_5th"/>
    <property type="match status" value="1"/>
</dbReference>
<evidence type="ECO:0000256" key="7">
    <source>
        <dbReference type="ARBA" id="ARBA00023180"/>
    </source>
</evidence>
<evidence type="ECO:0000259" key="11">
    <source>
        <dbReference type="Pfam" id="PF22898"/>
    </source>
</evidence>
<evidence type="ECO:0000256" key="8">
    <source>
        <dbReference type="ARBA" id="ARBA00056484"/>
    </source>
</evidence>
<dbReference type="Gene3D" id="2.60.40.1120">
    <property type="entry name" value="Carboxypeptidase-like, regulatory domain"/>
    <property type="match status" value="2"/>
</dbReference>
<dbReference type="InterPro" id="IPR008969">
    <property type="entry name" value="CarboxyPept-like_regulatory"/>
</dbReference>
<keyword evidence="2" id="KW-0812">Transmembrane</keyword>
<dbReference type="InterPro" id="IPR013784">
    <property type="entry name" value="Carb-bd-like_fold"/>
</dbReference>
<name>A0A5E4A505_MARMO</name>
<feature type="domain" description="NOMO seventh transthyretin-like" evidence="14">
    <location>
        <begin position="594"/>
        <end position="666"/>
    </location>
</feature>
<feature type="domain" description="NOMO second beta-sandwich" evidence="13">
    <location>
        <begin position="128"/>
        <end position="216"/>
    </location>
</feature>
<dbReference type="PANTHER" id="PTHR23303">
    <property type="entry name" value="CARBOXYPEPTIDASE REGULATORY REGION-CONTAINING"/>
    <property type="match status" value="1"/>
</dbReference>
<reference evidence="18" key="1">
    <citation type="submission" date="2019-04" db="EMBL/GenBank/DDBJ databases">
        <authorList>
            <person name="Alioto T."/>
            <person name="Alioto T."/>
        </authorList>
    </citation>
    <scope>NUCLEOTIDE SEQUENCE [LARGE SCALE GENOMIC DNA]</scope>
</reference>
<evidence type="ECO:0000259" key="13">
    <source>
        <dbReference type="Pfam" id="PF22904"/>
    </source>
</evidence>
<proteinExistence type="predicted"/>
<organism evidence="18 19">
    <name type="scientific">Marmota monax</name>
    <name type="common">Woodchuck</name>
    <dbReference type="NCBI Taxonomy" id="9995"/>
    <lineage>
        <taxon>Eukaryota</taxon>
        <taxon>Metazoa</taxon>
        <taxon>Chordata</taxon>
        <taxon>Craniata</taxon>
        <taxon>Vertebrata</taxon>
        <taxon>Euteleostomi</taxon>
        <taxon>Mammalia</taxon>
        <taxon>Eutheria</taxon>
        <taxon>Euarchontoglires</taxon>
        <taxon>Glires</taxon>
        <taxon>Rodentia</taxon>
        <taxon>Sciuromorpha</taxon>
        <taxon>Sciuridae</taxon>
        <taxon>Xerinae</taxon>
        <taxon>Marmotini</taxon>
        <taxon>Marmota</taxon>
    </lineage>
</organism>
<evidence type="ECO:0000256" key="1">
    <source>
        <dbReference type="ARBA" id="ARBA00004115"/>
    </source>
</evidence>
<feature type="domain" description="NOMO-like N-terminal beta-sandwich" evidence="11">
    <location>
        <begin position="42"/>
        <end position="126"/>
    </location>
</feature>
<dbReference type="InterPro" id="IPR055075">
    <property type="entry name" value="NOMO-like_N"/>
</dbReference>
<dbReference type="Pfam" id="PF23192">
    <property type="entry name" value="NOMO_12th"/>
    <property type="match status" value="1"/>
</dbReference>
<dbReference type="InterPro" id="IPR055074">
    <property type="entry name" value="NOMO1-3_2nd"/>
</dbReference>
<sequence>MWAGRGAGPPGPVGVAAAVLLLLLLCGVGPACGSEDIVVGCGGFVKSDVEINYSLIEIKLYTKHGTLKYQTDCAPNNGYFMIPLYDKGDFILKIEPPLGWSFEPTNVELYVDGVSDICTKGGDINFVFTGFSVNGKVLSKGQPLGPAGVQVSLRNTGTEAKIQSTVTQPGGKFAFFKVLPGDYEILATHPTWPLKEASTTVRVTNSNANAAGPLIVAGYNVSGSVRSDGEPMKGVKFLLFSSFVTKEDVLGCNVSPVPGFQPQDESLVYLCHTVSKEDGSFSFYSLPSGGYTVVPFYRGERITFDVAPSRLDFTVEHDSLKIEPMFHVMGFSVTGRVLNGPEGEGVPDAVVTLNNQIKVRTKADGSFRLENITTGTYTIHAHKEHLYFQTLTIKIAPNTPQLADIVATRFSVCGQISIIRFPDASKQMGKYKVVLSSQDKDKSLVTVETDAHGSFCFKAKPGTYKVQVVVPEAETRAGLMLKPHTFPLTVTDSPVMDVAFVQFLASVSGKVSCLDTCGDLLVTLQSLSRQGEKRSLQLSGKVNSMTFTFDNVLPGKYKISIVHEDWCWRNKSLEVEVLEEDVSAVEFRQTGYMLRCALSHAITLEFYQDGNGPENVGIYNLSKGVNRFCLSKPGVYKVTPRSCHRFEQAFYTYDTSSPSILTLTAIRHHVLGTITTDKMMDVTVTIKSSIDSEPALVLGPLKSAQELRREQQLAEIETRRQEREKNGKAEGGEGRARPPGQELVDELQGPFHYDFSYWARSGEKITVTPSSKELLFYPPAMEALVSGESCPGKLIEIHGKAGLFLEGQIHPELEGVEIVISEKGASSPLITVFTDDKGAYSVGPLHSDLEYTVTSQKEGYVLTAVEGTIGDFKAYALAGVSFEIRAEDDQPLPGVLLSLSGGVFRSNLLTQDNGVLTFSSLSPGQYYFKPMMKEFRFEPSSQMIEVQEGQNLKITITGYRTAYSCYGTVTSLNGEPEQGVAVEAVGQKDCSMYGEDTVTDEEGKFRLRGLLPGCVFHVQLKAEGNDHIERALPHHRVIQVGNNDIDDVNIIVFRQINQFDLSGNVITSSEYLPTLWVKLYKSENLDNPIQTVSLGQSLFFHFPPLLRDGENYVVLLDSTLPRSQHDYVLPQVSFSAVGYHKHITLIFSPTRKLPEQDIAQGSYIALPLALLVLLAGYHHDKLIPLLWQLTSRLQGVRALGQAASDNSGPEDLIPLLWQLTSRLQGVRALGQAASDNSGPEDSCTSFAGSVPASVASGRRAKVPSGLSYAWTPLCTETLLKPWPPAPPPGASFRRRTREQGAQGRQCVCARQTRCLALSTARVRGHLLCREEVTVRRSPRPSGADWVLPGECRGRAVPGVLEPWIQPGQRCARGRGCGEPRAQSRGEAPAGPVTLPVGTGARSAMAEAQMKSRIVSWVPPQVQRLSSEGPRLWGGTHGLCFCLGLGTWVFVVLPGHHTVAAFSTAGWVTSVPKSTCGISQAIGKPGFCLSPAACHPLLSWDSSDLVDSQHRLLEGLSRDTGTLARSQHTFSALGVSHRGSRSCSSVGSPDVNGCGPHLTATTWKTPSVTAQPGSSQVLYHRIHKRGIWGRPAARWEMLCGPTIRLGRVSASLSGFDQRGHCFSCSGPRQFIWPQVGSGSWPPFSWL</sequence>
<keyword evidence="5" id="KW-1133">Transmembrane helix</keyword>
<evidence type="ECO:0000259" key="14">
    <source>
        <dbReference type="Pfam" id="PF23141"/>
    </source>
</evidence>
<dbReference type="GO" id="GO:0160063">
    <property type="term" value="P:multi-pass transmembrane protein insertion into ER membrane"/>
    <property type="evidence" value="ECO:0007669"/>
    <property type="project" value="UniProtKB-ARBA"/>
</dbReference>
<feature type="domain" description="NOMO third transthyretin-like" evidence="16">
    <location>
        <begin position="228"/>
        <end position="327"/>
    </location>
</feature>
<dbReference type="InterPro" id="IPR056319">
    <property type="entry name" value="NOMO_7th"/>
</dbReference>
<dbReference type="GO" id="GO:0160064">
    <property type="term" value="C:multi-pass translocon complex"/>
    <property type="evidence" value="ECO:0007669"/>
    <property type="project" value="UniProtKB-ARBA"/>
</dbReference>
<evidence type="ECO:0000256" key="10">
    <source>
        <dbReference type="SAM" id="SignalP"/>
    </source>
</evidence>
<evidence type="ECO:0000256" key="2">
    <source>
        <dbReference type="ARBA" id="ARBA00022692"/>
    </source>
</evidence>
<dbReference type="PANTHER" id="PTHR23303:SF14">
    <property type="entry name" value="BOS COMPLEX SUBUNIT NOMO1-RELATED"/>
    <property type="match status" value="1"/>
</dbReference>
<comment type="caution">
    <text evidence="18">The sequence shown here is derived from an EMBL/GenBank/DDBJ whole genome shotgun (WGS) entry which is preliminary data.</text>
</comment>
<dbReference type="SUPFAM" id="SSF49464">
    <property type="entry name" value="Carboxypeptidase regulatory domain-like"/>
    <property type="match status" value="1"/>
</dbReference>
<evidence type="ECO:0000259" key="17">
    <source>
        <dbReference type="Pfam" id="PF23194"/>
    </source>
</evidence>
<feature type="compositionally biased region" description="Basic and acidic residues" evidence="9">
    <location>
        <begin position="718"/>
        <end position="736"/>
    </location>
</feature>
<evidence type="ECO:0008006" key="20">
    <source>
        <dbReference type="Google" id="ProtNLM"/>
    </source>
</evidence>
<evidence type="ECO:0000256" key="4">
    <source>
        <dbReference type="ARBA" id="ARBA00022824"/>
    </source>
</evidence>
<evidence type="ECO:0000313" key="19">
    <source>
        <dbReference type="Proteomes" id="UP000335636"/>
    </source>
</evidence>
<evidence type="ECO:0000256" key="3">
    <source>
        <dbReference type="ARBA" id="ARBA00022729"/>
    </source>
</evidence>
<feature type="region of interest" description="Disordered" evidence="9">
    <location>
        <begin position="1374"/>
        <end position="1394"/>
    </location>
</feature>
<dbReference type="Pfam" id="PF13620">
    <property type="entry name" value="CarboxypepD_reg"/>
    <property type="match status" value="1"/>
</dbReference>
<dbReference type="InterPro" id="IPR056190">
    <property type="entry name" value="NOMO_5th"/>
</dbReference>
<dbReference type="SUPFAM" id="SSF49452">
    <property type="entry name" value="Starch-binding domain-like"/>
    <property type="match status" value="3"/>
</dbReference>
<dbReference type="GO" id="GO:0043022">
    <property type="term" value="F:ribosome binding"/>
    <property type="evidence" value="ECO:0007669"/>
    <property type="project" value="UniProtKB-ARBA"/>
</dbReference>